<evidence type="ECO:0000256" key="6">
    <source>
        <dbReference type="PROSITE-ProRule" id="PRU00708"/>
    </source>
</evidence>
<dbReference type="InParanoid" id="A0A804JA28"/>
<dbReference type="InterPro" id="IPR011990">
    <property type="entry name" value="TPR-like_helical_dom_sf"/>
</dbReference>
<dbReference type="Pfam" id="PF17177">
    <property type="entry name" value="PPR_long"/>
    <property type="match status" value="2"/>
</dbReference>
<sequence length="622" mass="70287">MLGLRRAAASSTRVQNCSILLARACCADSVLSRNYLAHEEGHHDKSFSISGSSIISKLYSSECLYHTSHTKSFLWCRNLSSHARARSGQKDDDLEDGFSDLDVPPEDDAMVGPQEKEDDGELMSEEEMNNAAADELSFLDSETDLSVEKKTQRIESQLSKIIIENPRYSLNGTLDKWVEEGNPLGRGEISLVLLNLRKHRLYGKALQFVEWLEATNHLEFLERDYATHLDLVAKVHGIQKAEKYIEEIPKSLRGEVLYRTLLYHCVSATNVKKAEDVFNTIKALGVPISAFACNQLLLLYKWVDQKKIADVLVMMEKENVKPNLVTYRLLIDTKGRAYDISGMEQILDTMKAEGVEPDLLTNAMVARHYVFAGLNEKAEATMREMEGDDIKENRAACRDLLRLYAALGKADDVERIWNICMSNPRIGECLAAIEAWGKLGQVENAEEVFENMLKIQKKLSTKYYNTLLKVYANNKLVSKGKELAKRMSDNGCYIGPMTWDGLIKLYAKAGELEKADSILLKASKQNESRPLFGSYMTVLGRYSARGDIHNAEKIFQRLRQIGYAVKLKPYQLLLRTYINAKSPAYGFRERMKADNISPNKAMAIQLTTADAFRKTQISELLD</sequence>
<comment type="subcellular location">
    <subcellularLocation>
        <location evidence="1">Mitochondrion</location>
    </subcellularLocation>
</comment>
<evidence type="ECO:0000256" key="2">
    <source>
        <dbReference type="ARBA" id="ARBA00007626"/>
    </source>
</evidence>
<dbReference type="NCBIfam" id="TIGR00756">
    <property type="entry name" value="PPR"/>
    <property type="match status" value="1"/>
</dbReference>
<dbReference type="AlphaFoldDB" id="A0A804JA28"/>
<feature type="domain" description="PROP1-like PPR" evidence="8">
    <location>
        <begin position="435"/>
        <end position="577"/>
    </location>
</feature>
<keyword evidence="3" id="KW-0677">Repeat</keyword>
<proteinExistence type="inferred from homology"/>
<keyword evidence="11" id="KW-1185">Reference proteome</keyword>
<evidence type="ECO:0000256" key="5">
    <source>
        <dbReference type="ARBA" id="ARBA00023128"/>
    </source>
</evidence>
<dbReference type="GO" id="GO:0003729">
    <property type="term" value="F:mRNA binding"/>
    <property type="evidence" value="ECO:0007669"/>
    <property type="project" value="UniProtKB-ARBA"/>
</dbReference>
<protein>
    <submittedName>
        <fullName evidence="9">(wild Malaysian banana) hypothetical protein</fullName>
    </submittedName>
</protein>
<evidence type="ECO:0000313" key="11">
    <source>
        <dbReference type="Proteomes" id="UP000012960"/>
    </source>
</evidence>
<evidence type="ECO:0000313" key="9">
    <source>
        <dbReference type="EMBL" id="CAG1840466.1"/>
    </source>
</evidence>
<evidence type="ECO:0000256" key="7">
    <source>
        <dbReference type="SAM" id="MobiDB-lite"/>
    </source>
</evidence>
<evidence type="ECO:0000256" key="4">
    <source>
        <dbReference type="ARBA" id="ARBA00022946"/>
    </source>
</evidence>
<dbReference type="EnsemblPlants" id="Ma05_t29910.1">
    <property type="protein sequence ID" value="Ma05_p29910.1"/>
    <property type="gene ID" value="Ma05_g29910"/>
</dbReference>
<dbReference type="Gramene" id="Ma05_t29910.1">
    <property type="protein sequence ID" value="Ma05_p29910.1"/>
    <property type="gene ID" value="Ma05_g29910"/>
</dbReference>
<dbReference type="FunCoup" id="A0A804JA28">
    <property type="interactions" value="439"/>
</dbReference>
<dbReference type="Proteomes" id="UP000012960">
    <property type="component" value="Unplaced"/>
</dbReference>
<feature type="domain" description="PROP1-like PPR" evidence="8">
    <location>
        <begin position="257"/>
        <end position="416"/>
    </location>
</feature>
<organism evidence="10 11">
    <name type="scientific">Musa acuminata subsp. malaccensis</name>
    <name type="common">Wild banana</name>
    <name type="synonym">Musa malaccensis</name>
    <dbReference type="NCBI Taxonomy" id="214687"/>
    <lineage>
        <taxon>Eukaryota</taxon>
        <taxon>Viridiplantae</taxon>
        <taxon>Streptophyta</taxon>
        <taxon>Embryophyta</taxon>
        <taxon>Tracheophyta</taxon>
        <taxon>Spermatophyta</taxon>
        <taxon>Magnoliopsida</taxon>
        <taxon>Liliopsida</taxon>
        <taxon>Zingiberales</taxon>
        <taxon>Musaceae</taxon>
        <taxon>Musa</taxon>
    </lineage>
</organism>
<dbReference type="EMBL" id="HG996470">
    <property type="protein sequence ID" value="CAG1840466.1"/>
    <property type="molecule type" value="Genomic_DNA"/>
</dbReference>
<dbReference type="SUPFAM" id="SSF81901">
    <property type="entry name" value="HCP-like"/>
    <property type="match status" value="1"/>
</dbReference>
<feature type="region of interest" description="Disordered" evidence="7">
    <location>
        <begin position="86"/>
        <end position="124"/>
    </location>
</feature>
<feature type="repeat" description="PPR" evidence="6">
    <location>
        <begin position="460"/>
        <end position="494"/>
    </location>
</feature>
<name>A0A804JA28_MUSAM</name>
<dbReference type="FunFam" id="1.25.40.10:FF:000394">
    <property type="entry name" value="Pentatricopeptide repeat-containing protein, mitochondrial"/>
    <property type="match status" value="1"/>
</dbReference>
<feature type="compositionally biased region" description="Acidic residues" evidence="7">
    <location>
        <begin position="92"/>
        <end position="109"/>
    </location>
</feature>
<evidence type="ECO:0000259" key="8">
    <source>
        <dbReference type="Pfam" id="PF17177"/>
    </source>
</evidence>
<evidence type="ECO:0000256" key="1">
    <source>
        <dbReference type="ARBA" id="ARBA00004173"/>
    </source>
</evidence>
<feature type="repeat" description="PPR" evidence="6">
    <location>
        <begin position="323"/>
        <end position="357"/>
    </location>
</feature>
<keyword evidence="5" id="KW-0496">Mitochondrion</keyword>
<dbReference type="Gene3D" id="1.25.40.10">
    <property type="entry name" value="Tetratricopeptide repeat domain"/>
    <property type="match status" value="3"/>
</dbReference>
<keyword evidence="4" id="KW-0809">Transit peptide</keyword>
<evidence type="ECO:0000256" key="3">
    <source>
        <dbReference type="ARBA" id="ARBA00022737"/>
    </source>
</evidence>
<dbReference type="InterPro" id="IPR002885">
    <property type="entry name" value="PPR_rpt"/>
</dbReference>
<dbReference type="InterPro" id="IPR033443">
    <property type="entry name" value="PROP1-like_PPR_dom"/>
</dbReference>
<accession>A0A804JA28</accession>
<dbReference type="OrthoDB" id="739241at2759"/>
<dbReference type="PANTHER" id="PTHR45717">
    <property type="entry name" value="OS12G0527900 PROTEIN"/>
    <property type="match status" value="1"/>
</dbReference>
<evidence type="ECO:0000313" key="10">
    <source>
        <dbReference type="EnsemblPlants" id="Ma05_p29910.1"/>
    </source>
</evidence>
<dbReference type="PANTHER" id="PTHR45717:SF15">
    <property type="entry name" value="AGL218WP"/>
    <property type="match status" value="1"/>
</dbReference>
<dbReference type="OMA" id="CISETHG"/>
<comment type="similarity">
    <text evidence="2">Belongs to the PPR family. P subfamily.</text>
</comment>
<reference evidence="10" key="2">
    <citation type="submission" date="2021-05" db="UniProtKB">
        <authorList>
            <consortium name="EnsemblPlants"/>
        </authorList>
    </citation>
    <scope>IDENTIFICATION</scope>
    <source>
        <strain evidence="10">subsp. malaccensis</strain>
    </source>
</reference>
<dbReference type="PROSITE" id="PS51375">
    <property type="entry name" value="PPR"/>
    <property type="match status" value="2"/>
</dbReference>
<dbReference type="GO" id="GO:0005739">
    <property type="term" value="C:mitochondrion"/>
    <property type="evidence" value="ECO:0000318"/>
    <property type="project" value="GO_Central"/>
</dbReference>
<reference evidence="9" key="1">
    <citation type="submission" date="2021-03" db="EMBL/GenBank/DDBJ databases">
        <authorList>
            <consortium name="Genoscope - CEA"/>
            <person name="William W."/>
        </authorList>
    </citation>
    <scope>NUCLEOTIDE SEQUENCE</scope>
    <source>
        <strain evidence="9">Doubled-haploid Pahang</strain>
    </source>
</reference>
<gene>
    <name evidence="9" type="ORF">GSMUA_281810.1</name>
</gene>
<dbReference type="FunFam" id="1.25.40.10:FF:000620">
    <property type="entry name" value="Pentatricopeptide repeat-containing protein, mitochondrial"/>
    <property type="match status" value="1"/>
</dbReference>